<comment type="caution">
    <text evidence="10">The sequence shown here is derived from an EMBL/GenBank/DDBJ whole genome shotgun (WGS) entry which is preliminary data.</text>
</comment>
<dbReference type="InterPro" id="IPR038063">
    <property type="entry name" value="Transpep_catalytic_dom"/>
</dbReference>
<dbReference type="Pfam" id="PF01471">
    <property type="entry name" value="PG_binding_1"/>
    <property type="match status" value="1"/>
</dbReference>
<evidence type="ECO:0000256" key="1">
    <source>
        <dbReference type="ARBA" id="ARBA00004752"/>
    </source>
</evidence>
<sequence length="551" mass="60621">MKIYKILLAALLAAGASTHVAASVPVLAVPEEPVLFLEQPPVFGKVPESAVVISPQMPLSWFSGSQPLKQTQQAITLLEQAGLQGLNSADYPIESLKQSLTQANNGQLSTEQVAQLNNRISQVMRTYVKDLKNGRVDPASVKQKFNRTPITDAQADALLQNALQQEDLASLPQTITSPIPMYGSLLKVLAHYKTLVDSPAWQTPLPAIKGNGLKSGQPYAGLAGVQARLEALGDLPAGSAVPAVYDARLVQGIKNFQERHGLEPDGVFGKGTLAQLSVTPAQRVRQIEVSLERLRWTPLTTHSRMIVVNVPEFILRGYTVNMGKVEPQIEMKVIVGKAFNTSTPLFDGEMKFIEFSPYWNIPYSIARSETIPRLRRDPGYLSRQGMEFVVGNSVSTAVSEANMSAVLAGKARIRQRPGPQNALGDIKFIFPNNMSIFLHHTPSVGLFDRTRRDFSHGCIRVEEPVGLAQFVLVNQPEWTATRIKSAMESRKSNTMKLNEPIPVVLAYSTVVVKNNKTYFFPDIYGQDKLLNQALLRHAQQRASRPLFASNP</sequence>
<evidence type="ECO:0000256" key="6">
    <source>
        <dbReference type="ARBA" id="ARBA00023316"/>
    </source>
</evidence>
<dbReference type="Gene3D" id="1.10.101.10">
    <property type="entry name" value="PGBD-like superfamily/PGBD"/>
    <property type="match status" value="1"/>
</dbReference>
<feature type="active site" description="Nucleophile" evidence="7">
    <location>
        <position position="458"/>
    </location>
</feature>
<evidence type="ECO:0000256" key="3">
    <source>
        <dbReference type="ARBA" id="ARBA00022679"/>
    </source>
</evidence>
<evidence type="ECO:0000256" key="8">
    <source>
        <dbReference type="SAM" id="SignalP"/>
    </source>
</evidence>
<dbReference type="SUPFAM" id="SSF47090">
    <property type="entry name" value="PGBD-like"/>
    <property type="match status" value="1"/>
</dbReference>
<dbReference type="PANTHER" id="PTHR41533:SF2">
    <property type="entry name" value="BLR7131 PROTEIN"/>
    <property type="match status" value="1"/>
</dbReference>
<gene>
    <name evidence="10" type="ORF">GCM10011450_20220</name>
</gene>
<dbReference type="PROSITE" id="PS52029">
    <property type="entry name" value="LD_TPASE"/>
    <property type="match status" value="1"/>
</dbReference>
<evidence type="ECO:0000313" key="10">
    <source>
        <dbReference type="EMBL" id="GGW89932.1"/>
    </source>
</evidence>
<feature type="chain" id="PRO_5037732397" evidence="8">
    <location>
        <begin position="22"/>
        <end position="551"/>
    </location>
</feature>
<name>A0A918N0H9_9BURK</name>
<proteinExistence type="inferred from homology"/>
<keyword evidence="4 7" id="KW-0133">Cell shape</keyword>
<dbReference type="InterPro" id="IPR005490">
    <property type="entry name" value="LD_TPept_cat_dom"/>
</dbReference>
<dbReference type="InterPro" id="IPR052905">
    <property type="entry name" value="LD-transpeptidase_YkuD-like"/>
</dbReference>
<evidence type="ECO:0000313" key="11">
    <source>
        <dbReference type="Proteomes" id="UP000608345"/>
    </source>
</evidence>
<evidence type="ECO:0000256" key="7">
    <source>
        <dbReference type="PROSITE-ProRule" id="PRU01373"/>
    </source>
</evidence>
<dbReference type="EMBL" id="BMYS01000014">
    <property type="protein sequence ID" value="GGW89932.1"/>
    <property type="molecule type" value="Genomic_DNA"/>
</dbReference>
<dbReference type="GO" id="GO:0008360">
    <property type="term" value="P:regulation of cell shape"/>
    <property type="evidence" value="ECO:0007669"/>
    <property type="project" value="UniProtKB-UniRule"/>
</dbReference>
<feature type="signal peptide" evidence="8">
    <location>
        <begin position="1"/>
        <end position="21"/>
    </location>
</feature>
<evidence type="ECO:0000259" key="9">
    <source>
        <dbReference type="PROSITE" id="PS52029"/>
    </source>
</evidence>
<dbReference type="AlphaFoldDB" id="A0A918N0H9"/>
<comment type="pathway">
    <text evidence="1 7">Cell wall biogenesis; peptidoglycan biosynthesis.</text>
</comment>
<dbReference type="Proteomes" id="UP000608345">
    <property type="component" value="Unassembled WGS sequence"/>
</dbReference>
<keyword evidence="8" id="KW-0732">Signal</keyword>
<keyword evidence="3" id="KW-0808">Transferase</keyword>
<reference evidence="10" key="2">
    <citation type="submission" date="2020-09" db="EMBL/GenBank/DDBJ databases">
        <authorList>
            <person name="Sun Q."/>
            <person name="Kim S."/>
        </authorList>
    </citation>
    <scope>NUCLEOTIDE SEQUENCE</scope>
    <source>
        <strain evidence="10">KCTC 23732</strain>
    </source>
</reference>
<dbReference type="InterPro" id="IPR036365">
    <property type="entry name" value="PGBD-like_sf"/>
</dbReference>
<dbReference type="InterPro" id="IPR002477">
    <property type="entry name" value="Peptidoglycan-bd-like"/>
</dbReference>
<dbReference type="GO" id="GO:0016740">
    <property type="term" value="F:transferase activity"/>
    <property type="evidence" value="ECO:0007669"/>
    <property type="project" value="UniProtKB-KW"/>
</dbReference>
<dbReference type="CDD" id="cd16913">
    <property type="entry name" value="YkuD_like"/>
    <property type="match status" value="1"/>
</dbReference>
<dbReference type="RefSeq" id="WP_229793982.1">
    <property type="nucleotide sequence ID" value="NZ_BAABFY010000051.1"/>
</dbReference>
<organism evidence="10 11">
    <name type="scientific">Advenella faeciporci</name>
    <dbReference type="NCBI Taxonomy" id="797535"/>
    <lineage>
        <taxon>Bacteria</taxon>
        <taxon>Pseudomonadati</taxon>
        <taxon>Pseudomonadota</taxon>
        <taxon>Betaproteobacteria</taxon>
        <taxon>Burkholderiales</taxon>
        <taxon>Alcaligenaceae</taxon>
    </lineage>
</organism>
<feature type="domain" description="L,D-TPase catalytic" evidence="9">
    <location>
        <begin position="304"/>
        <end position="486"/>
    </location>
</feature>
<evidence type="ECO:0000256" key="4">
    <source>
        <dbReference type="ARBA" id="ARBA00022960"/>
    </source>
</evidence>
<evidence type="ECO:0000256" key="5">
    <source>
        <dbReference type="ARBA" id="ARBA00022984"/>
    </source>
</evidence>
<keyword evidence="5 7" id="KW-0573">Peptidoglycan synthesis</keyword>
<dbReference type="Pfam" id="PF03734">
    <property type="entry name" value="YkuD"/>
    <property type="match status" value="1"/>
</dbReference>
<dbReference type="GO" id="GO:0009252">
    <property type="term" value="P:peptidoglycan biosynthetic process"/>
    <property type="evidence" value="ECO:0007669"/>
    <property type="project" value="UniProtKB-KW"/>
</dbReference>
<dbReference type="GO" id="GO:0004180">
    <property type="term" value="F:carboxypeptidase activity"/>
    <property type="evidence" value="ECO:0007669"/>
    <property type="project" value="UniProtKB-ARBA"/>
</dbReference>
<reference evidence="10" key="1">
    <citation type="journal article" date="2014" name="Int. J. Syst. Evol. Microbiol.">
        <title>Complete genome sequence of Corynebacterium casei LMG S-19264T (=DSM 44701T), isolated from a smear-ripened cheese.</title>
        <authorList>
            <consortium name="US DOE Joint Genome Institute (JGI-PGF)"/>
            <person name="Walter F."/>
            <person name="Albersmeier A."/>
            <person name="Kalinowski J."/>
            <person name="Ruckert C."/>
        </authorList>
    </citation>
    <scope>NUCLEOTIDE SEQUENCE</scope>
    <source>
        <strain evidence="10">KCTC 23732</strain>
    </source>
</reference>
<comment type="similarity">
    <text evidence="2">Belongs to the YkuD family.</text>
</comment>
<dbReference type="InterPro" id="IPR036366">
    <property type="entry name" value="PGBDSf"/>
</dbReference>
<evidence type="ECO:0000256" key="2">
    <source>
        <dbReference type="ARBA" id="ARBA00005992"/>
    </source>
</evidence>
<keyword evidence="6 7" id="KW-0961">Cell wall biogenesis/degradation</keyword>
<dbReference type="GO" id="GO:0071555">
    <property type="term" value="P:cell wall organization"/>
    <property type="evidence" value="ECO:0007669"/>
    <property type="project" value="UniProtKB-UniRule"/>
</dbReference>
<dbReference type="PANTHER" id="PTHR41533">
    <property type="entry name" value="L,D-TRANSPEPTIDASE HI_1667-RELATED"/>
    <property type="match status" value="1"/>
</dbReference>
<accession>A0A918N0H9</accession>
<feature type="active site" description="Proton donor/acceptor" evidence="7">
    <location>
        <position position="439"/>
    </location>
</feature>
<dbReference type="InterPro" id="IPR045380">
    <property type="entry name" value="LD_TPept_scaffold_dom"/>
</dbReference>
<keyword evidence="11" id="KW-1185">Reference proteome</keyword>
<protein>
    <submittedName>
        <fullName evidence="10">Peptidoglycan-binding protein</fullName>
    </submittedName>
</protein>
<dbReference type="Pfam" id="PF20142">
    <property type="entry name" value="Scaffold"/>
    <property type="match status" value="1"/>
</dbReference>
<dbReference type="SUPFAM" id="SSF141523">
    <property type="entry name" value="L,D-transpeptidase catalytic domain-like"/>
    <property type="match status" value="1"/>
</dbReference>